<dbReference type="OrthoDB" id="978088at2"/>
<dbReference type="STRING" id="915059.NH26_19425"/>
<dbReference type="AlphaFoldDB" id="A0A1S1Z4Z7"/>
<comment type="caution">
    <text evidence="1">The sequence shown here is derived from an EMBL/GenBank/DDBJ whole genome shotgun (WGS) entry which is preliminary data.</text>
</comment>
<sequence>MDFRQLQLRPAEIALLTRTSSIDGKILMRYTLIYLILERVLDGVGGGDVTKKKTVLKIGKRFDGFMARNFEKHFLQFFYNDNTLQISTRDLLEKVEEDTTYKKFMKDFINEDQYIKPYVSDRFFDLLRSGVTLNDKGVLLVGSVISYLKERNHAYKYAMSVDKKMNVIKEMGSYAILLPSFDQEILPQFTSILHSKRTWDGDADEDDFDIYFDEEPFYLGSLKMLDKVGGIDESGNTSDSQDDGGEGA</sequence>
<evidence type="ECO:0000313" key="1">
    <source>
        <dbReference type="EMBL" id="OHX68364.1"/>
    </source>
</evidence>
<reference evidence="1 2" key="1">
    <citation type="journal article" date="2012" name="Int. J. Syst. Evol. Microbiol.">
        <title>Flammeovirga pacifica sp. nov., isolated from deep-sea sediment.</title>
        <authorList>
            <person name="Xu H."/>
            <person name="Fu Y."/>
            <person name="Yang N."/>
            <person name="Ding Z."/>
            <person name="Lai Q."/>
            <person name="Zeng R."/>
        </authorList>
    </citation>
    <scope>NUCLEOTIDE SEQUENCE [LARGE SCALE GENOMIC DNA]</scope>
    <source>
        <strain evidence="2">DSM 24597 / LMG 26175 / WPAGA1</strain>
    </source>
</reference>
<proteinExistence type="predicted"/>
<dbReference type="EMBL" id="JRYR02000001">
    <property type="protein sequence ID" value="OHX68364.1"/>
    <property type="molecule type" value="Genomic_DNA"/>
</dbReference>
<protein>
    <submittedName>
        <fullName evidence="1">Uncharacterized protein</fullName>
    </submittedName>
</protein>
<gene>
    <name evidence="1" type="ORF">NH26_19425</name>
</gene>
<evidence type="ECO:0000313" key="2">
    <source>
        <dbReference type="Proteomes" id="UP000179797"/>
    </source>
</evidence>
<organism evidence="1 2">
    <name type="scientific">Flammeovirga pacifica</name>
    <dbReference type="NCBI Taxonomy" id="915059"/>
    <lineage>
        <taxon>Bacteria</taxon>
        <taxon>Pseudomonadati</taxon>
        <taxon>Bacteroidota</taxon>
        <taxon>Cytophagia</taxon>
        <taxon>Cytophagales</taxon>
        <taxon>Flammeovirgaceae</taxon>
        <taxon>Flammeovirga</taxon>
    </lineage>
</organism>
<name>A0A1S1Z4Z7_FLAPC</name>
<accession>A0A1S1Z4Z7</accession>
<keyword evidence="2" id="KW-1185">Reference proteome</keyword>
<dbReference type="Proteomes" id="UP000179797">
    <property type="component" value="Unassembled WGS sequence"/>
</dbReference>
<dbReference type="RefSeq" id="WP_044227185.1">
    <property type="nucleotide sequence ID" value="NZ_JRYR02000001.1"/>
</dbReference>